<dbReference type="PANTHER" id="PTHR48075:SF9">
    <property type="entry name" value="3-HYDROXYBUTYRYL-COA DEHYDROGENASE"/>
    <property type="match status" value="1"/>
</dbReference>
<dbReference type="Pfam" id="PF00725">
    <property type="entry name" value="3HCDH"/>
    <property type="match status" value="1"/>
</dbReference>
<dbReference type="NCBIfam" id="NF005875">
    <property type="entry name" value="PRK07819.1"/>
    <property type="match status" value="1"/>
</dbReference>
<sequence length="293" mass="31042">MTGTTGLPGGIHRVGIVGCGTMGSGIADICGRAGLDVVVVVSGPAAVPAGRGRLVASLDRAVSRGRVSAADRDAALARIAFTADLDDLADRDLVVETIREDEDEKAQLFSALDKVLDSPDVILASNTSSIPITRLAAVTSRPERVVGAHFFNPVAALPLVELVGSLLTDERTLRRMTEFVEVTLGKTPIRTRDRSGFVVNALLIPYLLSAVRMVESGIATAEVIDQGMTLGCSHPMGPLRLTDMIGLDVVAAIAESLHREFREPQFAPPVLLLRMTEAGLLGKKSGRGFYLYS</sequence>
<dbReference type="InterPro" id="IPR022694">
    <property type="entry name" value="3-OHacyl-CoA_DH"/>
</dbReference>
<feature type="domain" description="3-hydroxyacyl-CoA dehydrogenase C-terminal" evidence="4">
    <location>
        <begin position="196"/>
        <end position="292"/>
    </location>
</feature>
<evidence type="ECO:0000259" key="5">
    <source>
        <dbReference type="Pfam" id="PF02737"/>
    </source>
</evidence>
<name>A0ABS6YM91_9ACTN</name>
<evidence type="ECO:0000256" key="3">
    <source>
        <dbReference type="ARBA" id="ARBA00023002"/>
    </source>
</evidence>
<dbReference type="InterPro" id="IPR006176">
    <property type="entry name" value="3-OHacyl-CoA_DH_NAD-bd"/>
</dbReference>
<dbReference type="SUPFAM" id="SSF48179">
    <property type="entry name" value="6-phosphogluconate dehydrogenase C-terminal domain-like"/>
    <property type="match status" value="1"/>
</dbReference>
<keyword evidence="7" id="KW-1185">Reference proteome</keyword>
<evidence type="ECO:0000256" key="2">
    <source>
        <dbReference type="ARBA" id="ARBA00009463"/>
    </source>
</evidence>
<reference evidence="6 7" key="1">
    <citation type="submission" date="2019-11" db="EMBL/GenBank/DDBJ databases">
        <authorList>
            <person name="Ay H."/>
        </authorList>
    </citation>
    <scope>NUCLEOTIDE SEQUENCE [LARGE SCALE GENOMIC DNA]</scope>
    <source>
        <strain evidence="6 7">BG9H</strain>
    </source>
</reference>
<dbReference type="InterPro" id="IPR008927">
    <property type="entry name" value="6-PGluconate_DH-like_C_sf"/>
</dbReference>
<keyword evidence="3" id="KW-0560">Oxidoreductase</keyword>
<comment type="pathway">
    <text evidence="1">Lipid metabolism; butanoate metabolism.</text>
</comment>
<proteinExistence type="inferred from homology"/>
<accession>A0ABS6YM91</accession>
<gene>
    <name evidence="6" type="ORF">GKQ77_13060</name>
</gene>
<dbReference type="PANTHER" id="PTHR48075">
    <property type="entry name" value="3-HYDROXYACYL-COA DEHYDROGENASE FAMILY PROTEIN"/>
    <property type="match status" value="1"/>
</dbReference>
<evidence type="ECO:0000259" key="4">
    <source>
        <dbReference type="Pfam" id="PF00725"/>
    </source>
</evidence>
<dbReference type="SUPFAM" id="SSF51735">
    <property type="entry name" value="NAD(P)-binding Rossmann-fold domains"/>
    <property type="match status" value="1"/>
</dbReference>
<dbReference type="Pfam" id="PF02737">
    <property type="entry name" value="3HCDH_N"/>
    <property type="match status" value="1"/>
</dbReference>
<evidence type="ECO:0000313" key="6">
    <source>
        <dbReference type="EMBL" id="MBW5422482.1"/>
    </source>
</evidence>
<protein>
    <submittedName>
        <fullName evidence="6">3-hydroxybutyryl-CoA dehydrogenase</fullName>
    </submittedName>
</protein>
<dbReference type="InterPro" id="IPR036291">
    <property type="entry name" value="NAD(P)-bd_dom_sf"/>
</dbReference>
<dbReference type="EMBL" id="WMBF01000110">
    <property type="protein sequence ID" value="MBW5422482.1"/>
    <property type="molecule type" value="Genomic_DNA"/>
</dbReference>
<dbReference type="Gene3D" id="1.10.1040.10">
    <property type="entry name" value="N-(1-d-carboxylethyl)-l-norvaline Dehydrogenase, domain 2"/>
    <property type="match status" value="1"/>
</dbReference>
<dbReference type="RefSeq" id="WP_308117648.1">
    <property type="nucleotide sequence ID" value="NZ_WMBF01000110.1"/>
</dbReference>
<dbReference type="Proteomes" id="UP001197114">
    <property type="component" value="Unassembled WGS sequence"/>
</dbReference>
<comment type="similarity">
    <text evidence="2">Belongs to the 3-hydroxyacyl-CoA dehydrogenase family.</text>
</comment>
<evidence type="ECO:0000256" key="1">
    <source>
        <dbReference type="ARBA" id="ARBA00005086"/>
    </source>
</evidence>
<comment type="caution">
    <text evidence="6">The sequence shown here is derived from an EMBL/GenBank/DDBJ whole genome shotgun (WGS) entry which is preliminary data.</text>
</comment>
<organism evidence="6 7">
    <name type="scientific">Streptomyces anatolicus</name>
    <dbReference type="NCBI Taxonomy" id="2675858"/>
    <lineage>
        <taxon>Bacteria</taxon>
        <taxon>Bacillati</taxon>
        <taxon>Actinomycetota</taxon>
        <taxon>Actinomycetes</taxon>
        <taxon>Kitasatosporales</taxon>
        <taxon>Streptomycetaceae</taxon>
        <taxon>Streptomyces</taxon>
    </lineage>
</organism>
<dbReference type="InterPro" id="IPR006108">
    <property type="entry name" value="3HC_DH_C"/>
</dbReference>
<dbReference type="Gene3D" id="3.40.50.720">
    <property type="entry name" value="NAD(P)-binding Rossmann-like Domain"/>
    <property type="match status" value="1"/>
</dbReference>
<dbReference type="InterPro" id="IPR013328">
    <property type="entry name" value="6PGD_dom2"/>
</dbReference>
<dbReference type="PIRSF" id="PIRSF000105">
    <property type="entry name" value="HCDH"/>
    <property type="match status" value="1"/>
</dbReference>
<evidence type="ECO:0000313" key="7">
    <source>
        <dbReference type="Proteomes" id="UP001197114"/>
    </source>
</evidence>
<feature type="domain" description="3-hydroxyacyl-CoA dehydrogenase NAD binding" evidence="5">
    <location>
        <begin position="14"/>
        <end position="193"/>
    </location>
</feature>